<dbReference type="AlphaFoldDB" id="A0A1T3NPS6"/>
<gene>
    <name evidence="2" type="ORF">B4N89_32280</name>
</gene>
<evidence type="ECO:0000313" key="2">
    <source>
        <dbReference type="EMBL" id="OPC78819.1"/>
    </source>
</evidence>
<keyword evidence="3" id="KW-1185">Reference proteome</keyword>
<sequence length="140" mass="13602">MAPQPAVPATTTGRPPTSAVVTAATRPSCPARGSPRDRSGTRSQIQTPSGSPSARPVGRAGGSVAVQGPVTQSGRQREGGSRSAGSAGGEVADVSSSIVASQEISPCATLDISPLCPPVPATCTVSGAMRRPKTGAAGGA</sequence>
<feature type="compositionally biased region" description="Polar residues" evidence="1">
    <location>
        <begin position="41"/>
        <end position="52"/>
    </location>
</feature>
<protein>
    <submittedName>
        <fullName evidence="2">Uncharacterized protein</fullName>
    </submittedName>
</protein>
<evidence type="ECO:0000313" key="3">
    <source>
        <dbReference type="Proteomes" id="UP000190037"/>
    </source>
</evidence>
<feature type="region of interest" description="Disordered" evidence="1">
    <location>
        <begin position="1"/>
        <end position="97"/>
    </location>
</feature>
<comment type="caution">
    <text evidence="2">The sequence shown here is derived from an EMBL/GenBank/DDBJ whole genome shotgun (WGS) entry which is preliminary data.</text>
</comment>
<organism evidence="2 3">
    <name type="scientific">Embleya scabrispora</name>
    <dbReference type="NCBI Taxonomy" id="159449"/>
    <lineage>
        <taxon>Bacteria</taxon>
        <taxon>Bacillati</taxon>
        <taxon>Actinomycetota</taxon>
        <taxon>Actinomycetes</taxon>
        <taxon>Kitasatosporales</taxon>
        <taxon>Streptomycetaceae</taxon>
        <taxon>Embleya</taxon>
    </lineage>
</organism>
<name>A0A1T3NPS6_9ACTN</name>
<accession>A0A1T3NPS6</accession>
<reference evidence="2 3" key="1">
    <citation type="submission" date="2017-03" db="EMBL/GenBank/DDBJ databases">
        <title>Draft genome sequence of Streptomyces scabrisporus NF3, endophyte isolated from Amphipterygium adstringens.</title>
        <authorList>
            <person name="Vazquez M."/>
            <person name="Ceapa C.D."/>
            <person name="Rodriguez Luna D."/>
            <person name="Sanchez Esquivel S."/>
        </authorList>
    </citation>
    <scope>NUCLEOTIDE SEQUENCE [LARGE SCALE GENOMIC DNA]</scope>
    <source>
        <strain evidence="2 3">NF3</strain>
    </source>
</reference>
<dbReference type="EMBL" id="MWQN01000002">
    <property type="protein sequence ID" value="OPC78819.1"/>
    <property type="molecule type" value="Genomic_DNA"/>
</dbReference>
<proteinExistence type="predicted"/>
<evidence type="ECO:0000256" key="1">
    <source>
        <dbReference type="SAM" id="MobiDB-lite"/>
    </source>
</evidence>
<dbReference type="Proteomes" id="UP000190037">
    <property type="component" value="Unassembled WGS sequence"/>
</dbReference>